<feature type="transmembrane region" description="Helical" evidence="1">
    <location>
        <begin position="452"/>
        <end position="471"/>
    </location>
</feature>
<name>A0A139SU01_9BACT</name>
<sequence>MSKFTQIAAVAASVRLLAGLGIGVLAWLLPVSFKSLGLPQLEAAGRGTPGLAALGERFVHTEKLGPAQIILTTAREIGSPEAGAIAESLGGLAEAQPALVRWGGWAPALEPLFGLGLDAERGGGAPLDEAGHLRSTPVFELLAPESARGALRASLSGTRSLGVAAILATREVAQAGRFVPALQPGGQPLDAVILLTALLYQGEQFSPELRRELRDLASAANQQDALGHLEEVYIDLLSLAQRLNWVQLAELVSRSSTSTTLGEYAHLARIAPDELPIIYTAALFTDSADRVARYLIRYGKAGAADLRLALALGGGAVQQLVTHQVPIKHSSPAPVFSAAAVFSLRYPGLTLALKYLGYLAAAFLLFRGVERALLSSVLGPGADVWGRSAVQSGVLAIFAAGLLILATEPYLLAASEPFSEYRFRLSIPLLANVAALAESPETLPSPSMNSSTLISIAIFALLQVGIYFICLRKIGEIRAQPLAPLLKLRLVENEDNLFDSGLYIGMMGTATALVLQVLGVIDHNLLAAYASNLFGLVCVALVKIRHVRGFKTRLILEAEAAASAADKGAATEPAPAA</sequence>
<accession>A0A139SU01</accession>
<dbReference type="EMBL" id="LSZQ01000009">
    <property type="protein sequence ID" value="KXU38088.1"/>
    <property type="molecule type" value="Genomic_DNA"/>
</dbReference>
<evidence type="ECO:0000313" key="3">
    <source>
        <dbReference type="Proteomes" id="UP000070058"/>
    </source>
</evidence>
<keyword evidence="1" id="KW-0472">Membrane</keyword>
<protein>
    <submittedName>
        <fullName evidence="2">Uncharacterized protein</fullName>
    </submittedName>
</protein>
<keyword evidence="1" id="KW-1133">Transmembrane helix</keyword>
<feature type="transmembrane region" description="Helical" evidence="1">
    <location>
        <begin position="497"/>
        <end position="519"/>
    </location>
</feature>
<dbReference type="Proteomes" id="UP000070058">
    <property type="component" value="Unassembled WGS sequence"/>
</dbReference>
<dbReference type="AlphaFoldDB" id="A0A139SU01"/>
<proteinExistence type="predicted"/>
<dbReference type="STRING" id="1548207.AXK11_01215"/>
<evidence type="ECO:0000256" key="1">
    <source>
        <dbReference type="SAM" id="Phobius"/>
    </source>
</evidence>
<gene>
    <name evidence="2" type="ORF">AXK11_01215</name>
</gene>
<feature type="transmembrane region" description="Helical" evidence="1">
    <location>
        <begin position="6"/>
        <end position="29"/>
    </location>
</feature>
<feature type="transmembrane region" description="Helical" evidence="1">
    <location>
        <begin position="351"/>
        <end position="369"/>
    </location>
</feature>
<evidence type="ECO:0000313" key="2">
    <source>
        <dbReference type="EMBL" id="KXU38088.1"/>
    </source>
</evidence>
<feature type="transmembrane region" description="Helical" evidence="1">
    <location>
        <begin position="525"/>
        <end position="544"/>
    </location>
</feature>
<keyword evidence="3" id="KW-1185">Reference proteome</keyword>
<organism evidence="2 3">
    <name type="scientific">Cephaloticoccus primus</name>
    <dbReference type="NCBI Taxonomy" id="1548207"/>
    <lineage>
        <taxon>Bacteria</taxon>
        <taxon>Pseudomonadati</taxon>
        <taxon>Verrucomicrobiota</taxon>
        <taxon>Opitutia</taxon>
        <taxon>Opitutales</taxon>
        <taxon>Opitutaceae</taxon>
        <taxon>Cephaloticoccus</taxon>
    </lineage>
</organism>
<reference evidence="3" key="1">
    <citation type="submission" date="2016-02" db="EMBL/GenBank/DDBJ databases">
        <authorList>
            <person name="Sanders J.G."/>
            <person name="Lin J.Y."/>
            <person name="Wertz J.T."/>
            <person name="Russell J.A."/>
            <person name="Moreau C.S."/>
            <person name="Powell S."/>
        </authorList>
    </citation>
    <scope>NUCLEOTIDE SEQUENCE [LARGE SCALE GENOMIC DNA]</scope>
    <source>
        <strain evidence="3">CAG34</strain>
    </source>
</reference>
<comment type="caution">
    <text evidence="2">The sequence shown here is derived from an EMBL/GenBank/DDBJ whole genome shotgun (WGS) entry which is preliminary data.</text>
</comment>
<feature type="transmembrane region" description="Helical" evidence="1">
    <location>
        <begin position="389"/>
        <end position="411"/>
    </location>
</feature>
<keyword evidence="1" id="KW-0812">Transmembrane</keyword>